<dbReference type="OrthoDB" id="1939092at2759"/>
<feature type="region of interest" description="Disordered" evidence="1">
    <location>
        <begin position="1"/>
        <end position="105"/>
    </location>
</feature>
<sequence length="825" mass="90337">MKEGKDEKIKGPLFPRLHVNDTEKGGPRAPPRNKMALYEQLSIPSQRFNSGSAKTLPPPPNNTSNLIPPTSSSQEGGHGRSVVSPSYVPPPSPAHLSEKFHSDGVNSNTTMEAFERKSMKTANYLTSNATWHLPSTTECRSFYPRDFSNSKKSSMKKHGDEEDLRVPTFVHSRITPCYSKDQQSINRERHTSFSPTHPGSSKFTPWTSPLKNVACIPSMQLKNARDKQLKLTDTIDLKSRQNVINQSEEKIAVPLKHANVSLNQERRSSLADDFGILHDSDARKHREYRAGFLPENTVSEDGVSVEPMQGMGKGNASWARSESCFRASLEDSYRSPNEDENGGEYSRYKAHESLQVGDVDRNDDVSETSIVDSISGLDISPDDVVEVIGQKHFWKARREIVKFQKQVNYRHHGPLNVDGLFCGCQCEGRLTVMTSGLVPLLENTQMVGENCILKGPCQQRAFAMQVFELHRLIKVQRLFAGSPHLLLEDDPYLVKPSLKVSPMKKLSSEYVLKLPPPQVVKQKEKSQKPNQSTECASENALVKLPLPSLNNGISQRSNYGPHSANPPPVPVATDTKAGPWCCYPPPENQWLVPVMSPSEGLIYKPYTGSCPPVAGFMAPVYGGYGPLSLPPMAGNFLNTGYGVPASHQQGMGVLPGSPPVGQSYFPPYGMPVINPAISGSTVEQMSSFSGAWPHGQADLSMGATNFNMPYQSSCNMSIQKSGAVSGCVGKFQTSKDSELQGSTASSTCVRAPGAVTGHVAEGRDSLPLFPMAPAVQLSDQPLQTHSSDQSPRAIRVVPHNPRSATESAARIFRSIQEERKQYDAA</sequence>
<dbReference type="AlphaFoldDB" id="A0A834YNH4"/>
<dbReference type="PANTHER" id="PTHR34281">
    <property type="entry name" value="PROTEIN EARLY FLOWERING 3"/>
    <property type="match status" value="1"/>
</dbReference>
<feature type="region of interest" description="Disordered" evidence="1">
    <location>
        <begin position="517"/>
        <end position="537"/>
    </location>
</feature>
<keyword evidence="3" id="KW-1185">Reference proteome</keyword>
<evidence type="ECO:0008006" key="4">
    <source>
        <dbReference type="Google" id="ProtNLM"/>
    </source>
</evidence>
<feature type="compositionally biased region" description="Polar residues" evidence="1">
    <location>
        <begin position="42"/>
        <end position="53"/>
    </location>
</feature>
<comment type="caution">
    <text evidence="2">The sequence shown here is derived from an EMBL/GenBank/DDBJ whole genome shotgun (WGS) entry which is preliminary data.</text>
</comment>
<evidence type="ECO:0000313" key="2">
    <source>
        <dbReference type="EMBL" id="KAF8388911.1"/>
    </source>
</evidence>
<evidence type="ECO:0000256" key="1">
    <source>
        <dbReference type="SAM" id="MobiDB-lite"/>
    </source>
</evidence>
<feature type="compositionally biased region" description="Basic and acidic residues" evidence="1">
    <location>
        <begin position="1"/>
        <end position="10"/>
    </location>
</feature>
<dbReference type="GO" id="GO:2000028">
    <property type="term" value="P:regulation of photoperiodism, flowering"/>
    <property type="evidence" value="ECO:0007669"/>
    <property type="project" value="InterPro"/>
</dbReference>
<gene>
    <name evidence="2" type="ORF">HHK36_025592</name>
</gene>
<dbReference type="PANTHER" id="PTHR34281:SF2">
    <property type="entry name" value="PROTEIN EARLY FLOWERING 3"/>
    <property type="match status" value="1"/>
</dbReference>
<proteinExistence type="predicted"/>
<reference evidence="2 3" key="1">
    <citation type="submission" date="2020-04" db="EMBL/GenBank/DDBJ databases">
        <title>Plant Genome Project.</title>
        <authorList>
            <person name="Zhang R.-G."/>
        </authorList>
    </citation>
    <scope>NUCLEOTIDE SEQUENCE [LARGE SCALE GENOMIC DNA]</scope>
    <source>
        <strain evidence="2">YNK0</strain>
        <tissue evidence="2">Leaf</tissue>
    </source>
</reference>
<dbReference type="OMA" id="GPWSFNQ"/>
<feature type="region of interest" description="Disordered" evidence="1">
    <location>
        <begin position="329"/>
        <end position="348"/>
    </location>
</feature>
<dbReference type="EMBL" id="JABCRI010000019">
    <property type="protein sequence ID" value="KAF8388911.1"/>
    <property type="molecule type" value="Genomic_DNA"/>
</dbReference>
<dbReference type="InterPro" id="IPR039319">
    <property type="entry name" value="ELF3-like"/>
</dbReference>
<organism evidence="2 3">
    <name type="scientific">Tetracentron sinense</name>
    <name type="common">Spur-leaf</name>
    <dbReference type="NCBI Taxonomy" id="13715"/>
    <lineage>
        <taxon>Eukaryota</taxon>
        <taxon>Viridiplantae</taxon>
        <taxon>Streptophyta</taxon>
        <taxon>Embryophyta</taxon>
        <taxon>Tracheophyta</taxon>
        <taxon>Spermatophyta</taxon>
        <taxon>Magnoliopsida</taxon>
        <taxon>Trochodendrales</taxon>
        <taxon>Trochodendraceae</taxon>
        <taxon>Tetracentron</taxon>
    </lineage>
</organism>
<name>A0A834YNH4_TETSI</name>
<protein>
    <recommendedName>
        <fullName evidence="4">Protein EARLY FLOWERING 3</fullName>
    </recommendedName>
</protein>
<feature type="compositionally biased region" description="Low complexity" evidence="1">
    <location>
        <begin position="62"/>
        <end position="73"/>
    </location>
</feature>
<dbReference type="Proteomes" id="UP000655225">
    <property type="component" value="Unassembled WGS sequence"/>
</dbReference>
<evidence type="ECO:0000313" key="3">
    <source>
        <dbReference type="Proteomes" id="UP000655225"/>
    </source>
</evidence>
<accession>A0A834YNH4</accession>